<keyword evidence="1" id="KW-0805">Transcription regulation</keyword>
<dbReference type="Proteomes" id="UP000620224">
    <property type="component" value="Unassembled WGS sequence"/>
</dbReference>
<dbReference type="InterPro" id="IPR011991">
    <property type="entry name" value="ArsR-like_HTH"/>
</dbReference>
<keyword evidence="3" id="KW-0804">Transcription</keyword>
<dbReference type="InterPro" id="IPR051011">
    <property type="entry name" value="Metal_resp_trans_reg"/>
</dbReference>
<dbReference type="Gene3D" id="1.10.10.10">
    <property type="entry name" value="Winged helix-like DNA-binding domain superfamily/Winged helix DNA-binding domain"/>
    <property type="match status" value="1"/>
</dbReference>
<evidence type="ECO:0000259" key="4">
    <source>
        <dbReference type="PROSITE" id="PS50987"/>
    </source>
</evidence>
<evidence type="ECO:0000313" key="6">
    <source>
        <dbReference type="Proteomes" id="UP000620224"/>
    </source>
</evidence>
<gene>
    <name evidence="5" type="ORF">GCM10010503_39020</name>
</gene>
<organism evidence="5 6">
    <name type="scientific">Streptomyces lucensis JCM 4490</name>
    <dbReference type="NCBI Taxonomy" id="1306176"/>
    <lineage>
        <taxon>Bacteria</taxon>
        <taxon>Bacillati</taxon>
        <taxon>Actinomycetota</taxon>
        <taxon>Actinomycetes</taxon>
        <taxon>Kitasatosporales</taxon>
        <taxon>Streptomycetaceae</taxon>
        <taxon>Streptomyces</taxon>
    </lineage>
</organism>
<comment type="caution">
    <text evidence="5">The sequence shown here is derived from an EMBL/GenBank/DDBJ whole genome shotgun (WGS) entry which is preliminary data.</text>
</comment>
<dbReference type="InterPro" id="IPR036388">
    <property type="entry name" value="WH-like_DNA-bd_sf"/>
</dbReference>
<proteinExistence type="predicted"/>
<dbReference type="EMBL" id="BMUE01000008">
    <property type="protein sequence ID" value="GGW58189.1"/>
    <property type="molecule type" value="Genomic_DNA"/>
</dbReference>
<evidence type="ECO:0000256" key="1">
    <source>
        <dbReference type="ARBA" id="ARBA00023015"/>
    </source>
</evidence>
<feature type="domain" description="HTH arsR-type" evidence="4">
    <location>
        <begin position="248"/>
        <end position="336"/>
    </location>
</feature>
<dbReference type="PANTHER" id="PTHR43132">
    <property type="entry name" value="ARSENICAL RESISTANCE OPERON REPRESSOR ARSR-RELATED"/>
    <property type="match status" value="1"/>
</dbReference>
<dbReference type="GO" id="GO:0003677">
    <property type="term" value="F:DNA binding"/>
    <property type="evidence" value="ECO:0007669"/>
    <property type="project" value="UniProtKB-KW"/>
</dbReference>
<dbReference type="AlphaFoldDB" id="A0A918J9K1"/>
<dbReference type="InterPro" id="IPR001845">
    <property type="entry name" value="HTH_ArsR_DNA-bd_dom"/>
</dbReference>
<dbReference type="GO" id="GO:0003700">
    <property type="term" value="F:DNA-binding transcription factor activity"/>
    <property type="evidence" value="ECO:0007669"/>
    <property type="project" value="InterPro"/>
</dbReference>
<dbReference type="CDD" id="cd00090">
    <property type="entry name" value="HTH_ARSR"/>
    <property type="match status" value="1"/>
</dbReference>
<sequence length="336" mass="36989">MVTLRIHFTAEDLGRTHLASGVRPLLELDIGIRLLQERSHPVRFDAWRRQVAARLQPRPTPLFDFIPALGPSADFLDLSRAEQPDDFLERLSSTPKQRVTADVDQWTAGLRHVPRAARQLRENPSLVVRLAEAVHQAHESCIAPYWPRIEQLASVDRAWRLRQLAEHGVERLLSELNPRYITWASPVLHLTTASKRDGDVHLAGRGLLLIPTVFGAHYPAFDYPDDGQPWITFPVRDSAHATTAPAVVTAGILSEAPASLRALLGRTRATVLWVIAEHAECTTTQLAAHAGISLASASQHAHVLRNAGLTVLTRDGQSVRHTISPAGQALLNSTTG</sequence>
<evidence type="ECO:0000313" key="5">
    <source>
        <dbReference type="EMBL" id="GGW58189.1"/>
    </source>
</evidence>
<evidence type="ECO:0000256" key="3">
    <source>
        <dbReference type="ARBA" id="ARBA00023163"/>
    </source>
</evidence>
<dbReference type="PROSITE" id="PS50987">
    <property type="entry name" value="HTH_ARSR_2"/>
    <property type="match status" value="1"/>
</dbReference>
<dbReference type="InterPro" id="IPR036390">
    <property type="entry name" value="WH_DNA-bd_sf"/>
</dbReference>
<accession>A0A918J9K1</accession>
<reference evidence="5" key="1">
    <citation type="journal article" date="2014" name="Int. J. Syst. Evol. Microbiol.">
        <title>Complete genome sequence of Corynebacterium casei LMG S-19264T (=DSM 44701T), isolated from a smear-ripened cheese.</title>
        <authorList>
            <consortium name="US DOE Joint Genome Institute (JGI-PGF)"/>
            <person name="Walter F."/>
            <person name="Albersmeier A."/>
            <person name="Kalinowski J."/>
            <person name="Ruckert C."/>
        </authorList>
    </citation>
    <scope>NUCLEOTIDE SEQUENCE</scope>
    <source>
        <strain evidence="5">JCM 4490</strain>
    </source>
</reference>
<keyword evidence="6" id="KW-1185">Reference proteome</keyword>
<protein>
    <submittedName>
        <fullName evidence="5">Transcriptional regulator</fullName>
    </submittedName>
</protein>
<reference evidence="5" key="2">
    <citation type="submission" date="2020-09" db="EMBL/GenBank/DDBJ databases">
        <authorList>
            <person name="Sun Q."/>
            <person name="Ohkuma M."/>
        </authorList>
    </citation>
    <scope>NUCLEOTIDE SEQUENCE</scope>
    <source>
        <strain evidence="5">JCM 4490</strain>
    </source>
</reference>
<keyword evidence="2" id="KW-0238">DNA-binding</keyword>
<dbReference type="SMART" id="SM00418">
    <property type="entry name" value="HTH_ARSR"/>
    <property type="match status" value="1"/>
</dbReference>
<dbReference type="PANTHER" id="PTHR43132:SF8">
    <property type="entry name" value="HTH-TYPE TRANSCRIPTIONAL REGULATOR KMTR"/>
    <property type="match status" value="1"/>
</dbReference>
<evidence type="ECO:0000256" key="2">
    <source>
        <dbReference type="ARBA" id="ARBA00023125"/>
    </source>
</evidence>
<dbReference type="SUPFAM" id="SSF46785">
    <property type="entry name" value="Winged helix' DNA-binding domain"/>
    <property type="match status" value="1"/>
</dbReference>
<name>A0A918J9K1_9ACTN</name>